<reference evidence="2 3" key="1">
    <citation type="submission" date="2020-08" db="EMBL/GenBank/DDBJ databases">
        <authorList>
            <person name="Liu C."/>
            <person name="Sun Q."/>
        </authorList>
    </citation>
    <scope>NUCLEOTIDE SEQUENCE [LARGE SCALE GENOMIC DNA]</scope>
    <source>
        <strain evidence="2 3">NSJ-61</strain>
    </source>
</reference>
<dbReference type="KEGG" id="ehn:H9Q80_00775"/>
<evidence type="ECO:0000313" key="2">
    <source>
        <dbReference type="EMBL" id="QNM12523.1"/>
    </source>
</evidence>
<dbReference type="GO" id="GO:0000156">
    <property type="term" value="F:phosphorelay response regulator activity"/>
    <property type="evidence" value="ECO:0007669"/>
    <property type="project" value="InterPro"/>
</dbReference>
<feature type="domain" description="HTH LytTR-type" evidence="1">
    <location>
        <begin position="64"/>
        <end position="168"/>
    </location>
</feature>
<dbReference type="Pfam" id="PF04397">
    <property type="entry name" value="LytTR"/>
    <property type="match status" value="1"/>
</dbReference>
<organism evidence="2 3">
    <name type="scientific">[Eubacterium] hominis</name>
    <dbReference type="NCBI Taxonomy" id="2764325"/>
    <lineage>
        <taxon>Bacteria</taxon>
        <taxon>Bacillati</taxon>
        <taxon>Bacillota</taxon>
        <taxon>Erysipelotrichia</taxon>
        <taxon>Erysipelotrichales</taxon>
        <taxon>Erysipelotrichaceae</taxon>
        <taxon>Amedibacillus</taxon>
    </lineage>
</organism>
<dbReference type="Proteomes" id="UP000515856">
    <property type="component" value="Chromosome"/>
</dbReference>
<dbReference type="GO" id="GO:0003677">
    <property type="term" value="F:DNA binding"/>
    <property type="evidence" value="ECO:0007669"/>
    <property type="project" value="InterPro"/>
</dbReference>
<accession>A0A7G9GNZ1</accession>
<dbReference type="PANTHER" id="PTHR37299">
    <property type="entry name" value="TRANSCRIPTIONAL REGULATOR-RELATED"/>
    <property type="match status" value="1"/>
</dbReference>
<dbReference type="Gene3D" id="2.40.50.1020">
    <property type="entry name" value="LytTr DNA-binding domain"/>
    <property type="match status" value="1"/>
</dbReference>
<dbReference type="InterPro" id="IPR046947">
    <property type="entry name" value="LytR-like"/>
</dbReference>
<dbReference type="AlphaFoldDB" id="A0A7G9GNZ1"/>
<dbReference type="InterPro" id="IPR007492">
    <property type="entry name" value="LytTR_DNA-bd_dom"/>
</dbReference>
<dbReference type="SMART" id="SM00850">
    <property type="entry name" value="LytTR"/>
    <property type="match status" value="1"/>
</dbReference>
<protein>
    <submittedName>
        <fullName evidence="2">LytTR family transcriptional regulator</fullName>
    </submittedName>
</protein>
<evidence type="ECO:0000313" key="3">
    <source>
        <dbReference type="Proteomes" id="UP000515856"/>
    </source>
</evidence>
<dbReference type="EMBL" id="CP060636">
    <property type="protein sequence ID" value="QNM12523.1"/>
    <property type="molecule type" value="Genomic_DNA"/>
</dbReference>
<name>A0A7G9GNZ1_9FIRM</name>
<dbReference type="PANTHER" id="PTHR37299:SF4">
    <property type="entry name" value="TRANSCRIPTIONAL REGULATOR"/>
    <property type="match status" value="1"/>
</dbReference>
<sequence length="169" mass="20110">MKLICEVQHQTMLEQEFLPYRSLPVVFVEKGCFYDGVCINFDIEHLKEVHEVAQMMLHQQEHIMIGKLHDRMYPIPTKDIVYIEGYRREAYLHTEKASYEINYRLYEAEELLGDDMFIRINKSTIVNISKIKSIMPALNACYSMEMVNGILLECSRQYWKTFKKKLGMR</sequence>
<dbReference type="PROSITE" id="PS50930">
    <property type="entry name" value="HTH_LYTTR"/>
    <property type="match status" value="1"/>
</dbReference>
<evidence type="ECO:0000259" key="1">
    <source>
        <dbReference type="PROSITE" id="PS50930"/>
    </source>
</evidence>
<keyword evidence="3" id="KW-1185">Reference proteome</keyword>
<proteinExistence type="predicted"/>
<gene>
    <name evidence="2" type="ORF">H9Q80_00775</name>
</gene>
<dbReference type="RefSeq" id="WP_117452931.1">
    <property type="nucleotide sequence ID" value="NZ_CP060636.1"/>
</dbReference>